<feature type="transmembrane region" description="Helical" evidence="6">
    <location>
        <begin position="97"/>
        <end position="116"/>
    </location>
</feature>
<feature type="transmembrane region" description="Helical" evidence="6">
    <location>
        <begin position="67"/>
        <end position="85"/>
    </location>
</feature>
<feature type="domain" description="EamA" evidence="7">
    <location>
        <begin position="180"/>
        <end position="313"/>
    </location>
</feature>
<feature type="transmembrane region" description="Helical" evidence="6">
    <location>
        <begin position="296"/>
        <end position="314"/>
    </location>
</feature>
<dbReference type="InterPro" id="IPR000620">
    <property type="entry name" value="EamA_dom"/>
</dbReference>
<evidence type="ECO:0000256" key="3">
    <source>
        <dbReference type="ARBA" id="ARBA00022692"/>
    </source>
</evidence>
<evidence type="ECO:0000259" key="7">
    <source>
        <dbReference type="Pfam" id="PF00892"/>
    </source>
</evidence>
<feature type="transmembrane region" description="Helical" evidence="6">
    <location>
        <begin position="122"/>
        <end position="141"/>
    </location>
</feature>
<evidence type="ECO:0000256" key="2">
    <source>
        <dbReference type="ARBA" id="ARBA00007362"/>
    </source>
</evidence>
<keyword evidence="9" id="KW-1185">Reference proteome</keyword>
<accession>A0A326U3D2</accession>
<feature type="transmembrane region" description="Helical" evidence="6">
    <location>
        <begin position="37"/>
        <end position="61"/>
    </location>
</feature>
<dbReference type="InterPro" id="IPR037185">
    <property type="entry name" value="EmrE-like"/>
</dbReference>
<sequence>MKKEPGNLTLAGNANSTLEVSSRLQEASTVQAKQERLLIGLSLLTLFVIWGSTYLGMRIAIETFPPFLMAGIRFVAAGAILYLILRVRGAPAPTLKQWGGAAIIGFFLLVGSNGLVSYAQQWVASGISAIALAAVPLYTALMMGVLGRWPTRLEWVGLAIGFCGVVLLNLQKGIWVNPQGAIALLLAPLSWSLGSVLSTRITLASGLMASAMQMLLGGLEQLVMGVSLGERLTIWPTWRSLTALIYLILFGSLVAYCAYGYLLRKVRPALATSYAYVNPVVALILGVGLANESFTLMSAGAMVVILLGVALVSLRKKRET</sequence>
<comment type="caution">
    <text evidence="8">The sequence shown here is derived from an EMBL/GenBank/DDBJ whole genome shotgun (WGS) entry which is preliminary data.</text>
</comment>
<evidence type="ECO:0000313" key="8">
    <source>
        <dbReference type="EMBL" id="PZW26589.1"/>
    </source>
</evidence>
<name>A0A326U3D2_THEHA</name>
<comment type="similarity">
    <text evidence="2">Belongs to the EamA transporter family.</text>
</comment>
<dbReference type="Pfam" id="PF00892">
    <property type="entry name" value="EamA"/>
    <property type="match status" value="2"/>
</dbReference>
<proteinExistence type="inferred from homology"/>
<evidence type="ECO:0000256" key="6">
    <source>
        <dbReference type="SAM" id="Phobius"/>
    </source>
</evidence>
<feature type="transmembrane region" description="Helical" evidence="6">
    <location>
        <begin position="176"/>
        <end position="194"/>
    </location>
</feature>
<organism evidence="8 9">
    <name type="scientific">Thermosporothrix hazakensis</name>
    <dbReference type="NCBI Taxonomy" id="644383"/>
    <lineage>
        <taxon>Bacteria</taxon>
        <taxon>Bacillati</taxon>
        <taxon>Chloroflexota</taxon>
        <taxon>Ktedonobacteria</taxon>
        <taxon>Ktedonobacterales</taxon>
        <taxon>Thermosporotrichaceae</taxon>
        <taxon>Thermosporothrix</taxon>
    </lineage>
</organism>
<evidence type="ECO:0000256" key="4">
    <source>
        <dbReference type="ARBA" id="ARBA00022989"/>
    </source>
</evidence>
<dbReference type="Proteomes" id="UP000248806">
    <property type="component" value="Unassembled WGS sequence"/>
</dbReference>
<evidence type="ECO:0000256" key="5">
    <source>
        <dbReference type="ARBA" id="ARBA00023136"/>
    </source>
</evidence>
<evidence type="ECO:0000256" key="1">
    <source>
        <dbReference type="ARBA" id="ARBA00004141"/>
    </source>
</evidence>
<gene>
    <name evidence="8" type="ORF">EI42_03741</name>
</gene>
<dbReference type="InterPro" id="IPR050638">
    <property type="entry name" value="AA-Vitamin_Transporters"/>
</dbReference>
<dbReference type="NCBIfam" id="NF008432">
    <property type="entry name" value="PRK11272.1"/>
    <property type="match status" value="1"/>
</dbReference>
<dbReference type="PANTHER" id="PTHR32322">
    <property type="entry name" value="INNER MEMBRANE TRANSPORTER"/>
    <property type="match status" value="1"/>
</dbReference>
<dbReference type="AlphaFoldDB" id="A0A326U3D2"/>
<dbReference type="GO" id="GO:0016020">
    <property type="term" value="C:membrane"/>
    <property type="evidence" value="ECO:0007669"/>
    <property type="project" value="UniProtKB-SubCell"/>
</dbReference>
<feature type="transmembrane region" description="Helical" evidence="6">
    <location>
        <begin position="153"/>
        <end position="170"/>
    </location>
</feature>
<feature type="transmembrane region" description="Helical" evidence="6">
    <location>
        <begin position="274"/>
        <end position="290"/>
    </location>
</feature>
<dbReference type="SUPFAM" id="SSF103481">
    <property type="entry name" value="Multidrug resistance efflux transporter EmrE"/>
    <property type="match status" value="2"/>
</dbReference>
<feature type="transmembrane region" description="Helical" evidence="6">
    <location>
        <begin position="243"/>
        <end position="262"/>
    </location>
</feature>
<dbReference type="OrthoDB" id="9812547at2"/>
<protein>
    <submittedName>
        <fullName evidence="8">Drug/metabolite transporter (DMT)-like permease</fullName>
    </submittedName>
</protein>
<dbReference type="PANTHER" id="PTHR32322:SF2">
    <property type="entry name" value="EAMA DOMAIN-CONTAINING PROTEIN"/>
    <property type="match status" value="1"/>
</dbReference>
<dbReference type="RefSeq" id="WP_111324097.1">
    <property type="nucleotide sequence ID" value="NZ_BIFX01000001.1"/>
</dbReference>
<reference evidence="8 9" key="1">
    <citation type="submission" date="2018-06" db="EMBL/GenBank/DDBJ databases">
        <title>Genomic Encyclopedia of Archaeal and Bacterial Type Strains, Phase II (KMG-II): from individual species to whole genera.</title>
        <authorList>
            <person name="Goeker M."/>
        </authorList>
    </citation>
    <scope>NUCLEOTIDE SEQUENCE [LARGE SCALE GENOMIC DNA]</scope>
    <source>
        <strain evidence="8 9">ATCC BAA-1881</strain>
    </source>
</reference>
<keyword evidence="3 6" id="KW-0812">Transmembrane</keyword>
<feature type="domain" description="EamA" evidence="7">
    <location>
        <begin position="41"/>
        <end position="169"/>
    </location>
</feature>
<keyword evidence="4 6" id="KW-1133">Transmembrane helix</keyword>
<comment type="subcellular location">
    <subcellularLocation>
        <location evidence="1">Membrane</location>
        <topology evidence="1">Multi-pass membrane protein</topology>
    </subcellularLocation>
</comment>
<evidence type="ECO:0000313" key="9">
    <source>
        <dbReference type="Proteomes" id="UP000248806"/>
    </source>
</evidence>
<feature type="transmembrane region" description="Helical" evidence="6">
    <location>
        <begin position="201"/>
        <end position="223"/>
    </location>
</feature>
<keyword evidence="5 6" id="KW-0472">Membrane</keyword>
<dbReference type="EMBL" id="QKUF01000014">
    <property type="protein sequence ID" value="PZW26589.1"/>
    <property type="molecule type" value="Genomic_DNA"/>
</dbReference>